<organism evidence="2 3">
    <name type="scientific">Pocillopora meandrina</name>
    <dbReference type="NCBI Taxonomy" id="46732"/>
    <lineage>
        <taxon>Eukaryota</taxon>
        <taxon>Metazoa</taxon>
        <taxon>Cnidaria</taxon>
        <taxon>Anthozoa</taxon>
        <taxon>Hexacorallia</taxon>
        <taxon>Scleractinia</taxon>
        <taxon>Astrocoeniina</taxon>
        <taxon>Pocilloporidae</taxon>
        <taxon>Pocillopora</taxon>
    </lineage>
</organism>
<evidence type="ECO:0000256" key="1">
    <source>
        <dbReference type="SAM" id="Phobius"/>
    </source>
</evidence>
<feature type="transmembrane region" description="Helical" evidence="1">
    <location>
        <begin position="60"/>
        <end position="79"/>
    </location>
</feature>
<name>A0AAU9VW21_9CNID</name>
<reference evidence="2 3" key="1">
    <citation type="submission" date="2022-05" db="EMBL/GenBank/DDBJ databases">
        <authorList>
            <consortium name="Genoscope - CEA"/>
            <person name="William W."/>
        </authorList>
    </citation>
    <scope>NUCLEOTIDE SEQUENCE [LARGE SCALE GENOMIC DNA]</scope>
</reference>
<accession>A0AAU9VW21</accession>
<comment type="caution">
    <text evidence="2">The sequence shown here is derived from an EMBL/GenBank/DDBJ whole genome shotgun (WGS) entry which is preliminary data.</text>
</comment>
<dbReference type="Proteomes" id="UP001159428">
    <property type="component" value="Unassembled WGS sequence"/>
</dbReference>
<evidence type="ECO:0000313" key="2">
    <source>
        <dbReference type="EMBL" id="CAH3037441.1"/>
    </source>
</evidence>
<keyword evidence="1" id="KW-0812">Transmembrane</keyword>
<proteinExistence type="predicted"/>
<dbReference type="AlphaFoldDB" id="A0AAU9VW21"/>
<gene>
    <name evidence="2" type="ORF">PMEA_00022074</name>
</gene>
<protein>
    <submittedName>
        <fullName evidence="2">Uncharacterized protein</fullName>
    </submittedName>
</protein>
<evidence type="ECO:0000313" key="3">
    <source>
        <dbReference type="Proteomes" id="UP001159428"/>
    </source>
</evidence>
<keyword evidence="1" id="KW-0472">Membrane</keyword>
<keyword evidence="1" id="KW-1133">Transmembrane helix</keyword>
<dbReference type="EMBL" id="CALNXJ010000004">
    <property type="protein sequence ID" value="CAH3037441.1"/>
    <property type="molecule type" value="Genomic_DNA"/>
</dbReference>
<sequence length="125" mass="13750">MGSKSEEDSSELSERGVFDELMKDCITKTIVIIRHNGIFFKIYTVKVISDTTAILNADPIVATSFLNAFLLVMSMLLIMRSFGPEKSSQHAFYGGAISLSSVKRITSTFAVARCLCGYLNLLIIS</sequence>
<keyword evidence="3" id="KW-1185">Reference proteome</keyword>